<dbReference type="InterPro" id="IPR042175">
    <property type="entry name" value="Cell/Rod_MreC_2"/>
</dbReference>
<dbReference type="InterPro" id="IPR055342">
    <property type="entry name" value="MreC_beta-barrel_core"/>
</dbReference>
<feature type="domain" description="Rod shape-determining protein MreC beta-barrel core" evidence="7">
    <location>
        <begin position="98"/>
        <end position="242"/>
    </location>
</feature>
<dbReference type="NCBIfam" id="TIGR00219">
    <property type="entry name" value="mreC"/>
    <property type="match status" value="1"/>
</dbReference>
<comment type="similarity">
    <text evidence="1">Belongs to the MreC family.</text>
</comment>
<evidence type="ECO:0000313" key="8">
    <source>
        <dbReference type="EMBL" id="WNZ45380.1"/>
    </source>
</evidence>
<dbReference type="GO" id="GO:0008360">
    <property type="term" value="P:regulation of cell shape"/>
    <property type="evidence" value="ECO:0007669"/>
    <property type="project" value="UniProtKB-KW"/>
</dbReference>
<proteinExistence type="inferred from homology"/>
<dbReference type="RefSeq" id="WP_268242032.1">
    <property type="nucleotide sequence ID" value="NZ_CP130144.1"/>
</dbReference>
<evidence type="ECO:0000259" key="7">
    <source>
        <dbReference type="Pfam" id="PF04085"/>
    </source>
</evidence>
<organism evidence="8">
    <name type="scientific">Leptolyngbya boryana CZ1</name>
    <dbReference type="NCBI Taxonomy" id="3060204"/>
    <lineage>
        <taxon>Bacteria</taxon>
        <taxon>Bacillati</taxon>
        <taxon>Cyanobacteriota</taxon>
        <taxon>Cyanophyceae</taxon>
        <taxon>Leptolyngbyales</taxon>
        <taxon>Leptolyngbyaceae</taxon>
        <taxon>Leptolyngbya group</taxon>
        <taxon>Leptolyngbya</taxon>
    </lineage>
</organism>
<name>A0AA96X4G2_LEPBY</name>
<dbReference type="InterPro" id="IPR042177">
    <property type="entry name" value="Cell/Rod_1"/>
</dbReference>
<dbReference type="Pfam" id="PF04085">
    <property type="entry name" value="MreC"/>
    <property type="match status" value="1"/>
</dbReference>
<sequence length="293" mass="31982">MYELRRWWDRFGIPFTLATLGLGTALLIRQSQAGFVMETYQWLTRPFQSKPVAMDRLMNAQTRELQQRLIELESKNQKLEELLGFAKSKKAEGIPASVIGRSADHWWQHVTLSRGSNDGVKEGAVVMSPGGLVGRIIDVSPSTSRVLLLSDPSSRVGVAISRSRFMGYLRGKTGNRAVMEFFEKVPDVRKDDVVTTSSFSQLFPAGIPIGRVESVDLTKSPAPEATIELTAPINYLEWAMIYPHSPALADPQPAAKPNLVPSPSASPDPTVSPSPDASLTVSPTPEALPSSTP</sequence>
<evidence type="ECO:0000256" key="6">
    <source>
        <dbReference type="SAM" id="MobiDB-lite"/>
    </source>
</evidence>
<dbReference type="GO" id="GO:0005886">
    <property type="term" value="C:plasma membrane"/>
    <property type="evidence" value="ECO:0007669"/>
    <property type="project" value="TreeGrafter"/>
</dbReference>
<feature type="region of interest" description="Disordered" evidence="6">
    <location>
        <begin position="250"/>
        <end position="293"/>
    </location>
</feature>
<feature type="compositionally biased region" description="Polar residues" evidence="6">
    <location>
        <begin position="273"/>
        <end position="293"/>
    </location>
</feature>
<dbReference type="PANTHER" id="PTHR34138">
    <property type="entry name" value="CELL SHAPE-DETERMINING PROTEIN MREC"/>
    <property type="match status" value="1"/>
</dbReference>
<feature type="coiled-coil region" evidence="5">
    <location>
        <begin position="62"/>
        <end position="89"/>
    </location>
</feature>
<reference evidence="8" key="2">
    <citation type="submission" date="2023-07" db="EMBL/GenBank/DDBJ databases">
        <authorList>
            <person name="Bai X.-H."/>
            <person name="Wang H.-H."/>
            <person name="Wang J."/>
            <person name="Ma M.-Y."/>
            <person name="Hu H.-H."/>
            <person name="Song Z.-L."/>
            <person name="Ma H.-G."/>
            <person name="Fan Y."/>
            <person name="Du C.-Y."/>
            <person name="Xu J.-C."/>
        </authorList>
    </citation>
    <scope>NUCLEOTIDE SEQUENCE</scope>
    <source>
        <strain evidence="8">CZ1</strain>
    </source>
</reference>
<dbReference type="InterPro" id="IPR007221">
    <property type="entry name" value="MreC"/>
</dbReference>
<protein>
    <recommendedName>
        <fullName evidence="2">Cell shape-determining protein MreC</fullName>
    </recommendedName>
    <alternativeName>
        <fullName evidence="4">Cell shape protein MreC</fullName>
    </alternativeName>
</protein>
<evidence type="ECO:0000256" key="3">
    <source>
        <dbReference type="ARBA" id="ARBA00022960"/>
    </source>
</evidence>
<evidence type="ECO:0000256" key="2">
    <source>
        <dbReference type="ARBA" id="ARBA00013855"/>
    </source>
</evidence>
<accession>A0AA96X4G2</accession>
<dbReference type="PANTHER" id="PTHR34138:SF1">
    <property type="entry name" value="CELL SHAPE-DETERMINING PROTEIN MREC"/>
    <property type="match status" value="1"/>
</dbReference>
<keyword evidence="3" id="KW-0133">Cell shape</keyword>
<dbReference type="NCBIfam" id="NF010527">
    <property type="entry name" value="PRK13922.6-2"/>
    <property type="match status" value="1"/>
</dbReference>
<dbReference type="AlphaFoldDB" id="A0AA96X4G2"/>
<keyword evidence="5" id="KW-0175">Coiled coil</keyword>
<evidence type="ECO:0000256" key="1">
    <source>
        <dbReference type="ARBA" id="ARBA00009369"/>
    </source>
</evidence>
<dbReference type="Gene3D" id="2.40.10.350">
    <property type="entry name" value="Rod shape-determining protein MreC, domain 2"/>
    <property type="match status" value="1"/>
</dbReference>
<gene>
    <name evidence="8" type="primary">mreC</name>
    <name evidence="8" type="ORF">Q2T42_26685</name>
</gene>
<evidence type="ECO:0000256" key="4">
    <source>
        <dbReference type="ARBA" id="ARBA00032089"/>
    </source>
</evidence>
<reference evidence="8" key="1">
    <citation type="journal article" date="2023" name="Plants (Basel)">
        <title>Genomic Analysis of Leptolyngbya boryana CZ1 Reveals Efficient Carbon Fixation Modules.</title>
        <authorList>
            <person name="Bai X."/>
            <person name="Wang H."/>
            <person name="Cheng W."/>
            <person name="Wang J."/>
            <person name="Ma M."/>
            <person name="Hu H."/>
            <person name="Song Z."/>
            <person name="Ma H."/>
            <person name="Fan Y."/>
            <person name="Du C."/>
            <person name="Xu J."/>
        </authorList>
    </citation>
    <scope>NUCLEOTIDE SEQUENCE</scope>
    <source>
        <strain evidence="8">CZ1</strain>
    </source>
</reference>
<dbReference type="EMBL" id="CP130144">
    <property type="protein sequence ID" value="WNZ45380.1"/>
    <property type="molecule type" value="Genomic_DNA"/>
</dbReference>
<dbReference type="Gene3D" id="2.40.10.340">
    <property type="entry name" value="Rod shape-determining protein MreC, domain 1"/>
    <property type="match status" value="1"/>
</dbReference>
<evidence type="ECO:0000256" key="5">
    <source>
        <dbReference type="SAM" id="Coils"/>
    </source>
</evidence>